<protein>
    <submittedName>
        <fullName evidence="2">Uncharacterized protein</fullName>
    </submittedName>
</protein>
<dbReference type="KEGG" id="knv:Pan216_51500"/>
<sequence length="207" mass="22919">MPSRKRAVNDPLHGLPDPVLRLAQRPSRLLPLVQGSLRLLPLVQGGERGGLFHEGDTHQAKRGLPKRPRQAVPPPTNHHPHWHGRPGAAIALCLLFLGACQRVDLVKLGRPFGPADVLASSFDLGHHDAMVQAFAERLDMLEASPEVPVDEKTIALLRQAETAFFEQGKALERFRTDRLSEDRQAAMLHWTRGRALVTEAKTHLGLD</sequence>
<dbReference type="AlphaFoldDB" id="A0A518BB99"/>
<keyword evidence="3" id="KW-1185">Reference proteome</keyword>
<dbReference type="EMBL" id="CP036279">
    <property type="protein sequence ID" value="QDU64261.1"/>
    <property type="molecule type" value="Genomic_DNA"/>
</dbReference>
<evidence type="ECO:0000256" key="1">
    <source>
        <dbReference type="SAM" id="MobiDB-lite"/>
    </source>
</evidence>
<feature type="compositionally biased region" description="Basic residues" evidence="1">
    <location>
        <begin position="60"/>
        <end position="69"/>
    </location>
</feature>
<evidence type="ECO:0000313" key="3">
    <source>
        <dbReference type="Proteomes" id="UP000317093"/>
    </source>
</evidence>
<evidence type="ECO:0000313" key="2">
    <source>
        <dbReference type="EMBL" id="QDU64261.1"/>
    </source>
</evidence>
<name>A0A518BB99_9BACT</name>
<proteinExistence type="predicted"/>
<accession>A0A518BB99</accession>
<feature type="region of interest" description="Disordered" evidence="1">
    <location>
        <begin position="51"/>
        <end position="82"/>
    </location>
</feature>
<dbReference type="Proteomes" id="UP000317093">
    <property type="component" value="Chromosome"/>
</dbReference>
<gene>
    <name evidence="2" type="ORF">Pan216_51500</name>
</gene>
<reference evidence="2 3" key="1">
    <citation type="submission" date="2019-02" db="EMBL/GenBank/DDBJ databases">
        <title>Deep-cultivation of Planctomycetes and their phenomic and genomic characterization uncovers novel biology.</title>
        <authorList>
            <person name="Wiegand S."/>
            <person name="Jogler M."/>
            <person name="Boedeker C."/>
            <person name="Pinto D."/>
            <person name="Vollmers J."/>
            <person name="Rivas-Marin E."/>
            <person name="Kohn T."/>
            <person name="Peeters S.H."/>
            <person name="Heuer A."/>
            <person name="Rast P."/>
            <person name="Oberbeckmann S."/>
            <person name="Bunk B."/>
            <person name="Jeske O."/>
            <person name="Meyerdierks A."/>
            <person name="Storesund J.E."/>
            <person name="Kallscheuer N."/>
            <person name="Luecker S."/>
            <person name="Lage O.M."/>
            <person name="Pohl T."/>
            <person name="Merkel B.J."/>
            <person name="Hornburger P."/>
            <person name="Mueller R.-W."/>
            <person name="Bruemmer F."/>
            <person name="Labrenz M."/>
            <person name="Spormann A.M."/>
            <person name="Op den Camp H."/>
            <person name="Overmann J."/>
            <person name="Amann R."/>
            <person name="Jetten M.S.M."/>
            <person name="Mascher T."/>
            <person name="Medema M.H."/>
            <person name="Devos D.P."/>
            <person name="Kaster A.-K."/>
            <person name="Ovreas L."/>
            <person name="Rohde M."/>
            <person name="Galperin M.Y."/>
            <person name="Jogler C."/>
        </authorList>
    </citation>
    <scope>NUCLEOTIDE SEQUENCE [LARGE SCALE GENOMIC DNA]</scope>
    <source>
        <strain evidence="2 3">Pan216</strain>
    </source>
</reference>
<organism evidence="2 3">
    <name type="scientific">Kolteria novifilia</name>
    <dbReference type="NCBI Taxonomy" id="2527975"/>
    <lineage>
        <taxon>Bacteria</taxon>
        <taxon>Pseudomonadati</taxon>
        <taxon>Planctomycetota</taxon>
        <taxon>Planctomycetia</taxon>
        <taxon>Kolteriales</taxon>
        <taxon>Kolteriaceae</taxon>
        <taxon>Kolteria</taxon>
    </lineage>
</organism>